<sequence length="283" mass="31306">MRLAVIADIHGNLDALDAVLSDLQGQNPDRVIVNGDVVNRGPDSVACLERVLALPGATFTLGNHDDLMLLWQERSPDLPADWFTDPFWGATDWSARQLHRAGLLDVIRGWPMTLRPHTPDLPDVVVAHGSPHHYREAVGAFTTPERAAELFSASGAQVLVASHIHRPLLRDDGGRWLINTGAVGAPFDGDPRARYLLLDGQGGQWTPTIRAVPYDRSGVTRRFRTSGLLEHGGLSARIFLDELHSARSIYTPFWDFTAEHRRPRDAGAYRDFTALHPDLFLPA</sequence>
<reference evidence="2" key="2">
    <citation type="submission" date="2020-09" db="EMBL/GenBank/DDBJ databases">
        <authorList>
            <person name="Sun Q."/>
            <person name="Ohkuma M."/>
        </authorList>
    </citation>
    <scope>NUCLEOTIDE SEQUENCE</scope>
    <source>
        <strain evidence="2">JCM 14371</strain>
    </source>
</reference>
<organism evidence="2 3">
    <name type="scientific">Deinococcus aquiradiocola</name>
    <dbReference type="NCBI Taxonomy" id="393059"/>
    <lineage>
        <taxon>Bacteria</taxon>
        <taxon>Thermotogati</taxon>
        <taxon>Deinococcota</taxon>
        <taxon>Deinococci</taxon>
        <taxon>Deinococcales</taxon>
        <taxon>Deinococcaceae</taxon>
        <taxon>Deinococcus</taxon>
    </lineage>
</organism>
<evidence type="ECO:0000313" key="3">
    <source>
        <dbReference type="Proteomes" id="UP000635726"/>
    </source>
</evidence>
<dbReference type="InterPro" id="IPR011152">
    <property type="entry name" value="Pesterase_MJ0912"/>
</dbReference>
<keyword evidence="3" id="KW-1185">Reference proteome</keyword>
<proteinExistence type="predicted"/>
<dbReference type="PANTHER" id="PTHR42850:SF2">
    <property type="entry name" value="BLL5683 PROTEIN"/>
    <property type="match status" value="1"/>
</dbReference>
<dbReference type="RefSeq" id="WP_188960583.1">
    <property type="nucleotide sequence ID" value="NZ_BMOE01000001.1"/>
</dbReference>
<dbReference type="InterPro" id="IPR029052">
    <property type="entry name" value="Metallo-depent_PP-like"/>
</dbReference>
<gene>
    <name evidence="2" type="ORF">GCM10008939_04540</name>
</gene>
<dbReference type="InterPro" id="IPR004843">
    <property type="entry name" value="Calcineurin-like_PHP"/>
</dbReference>
<dbReference type="GO" id="GO:0016791">
    <property type="term" value="F:phosphatase activity"/>
    <property type="evidence" value="ECO:0007669"/>
    <property type="project" value="TreeGrafter"/>
</dbReference>
<accession>A0A917P676</accession>
<evidence type="ECO:0000259" key="1">
    <source>
        <dbReference type="Pfam" id="PF00149"/>
    </source>
</evidence>
<dbReference type="GO" id="GO:0005737">
    <property type="term" value="C:cytoplasm"/>
    <property type="evidence" value="ECO:0007669"/>
    <property type="project" value="TreeGrafter"/>
</dbReference>
<dbReference type="EMBL" id="BMOE01000001">
    <property type="protein sequence ID" value="GGJ63743.1"/>
    <property type="molecule type" value="Genomic_DNA"/>
</dbReference>
<protein>
    <submittedName>
        <fullName evidence="2">Metallophosphoesterase</fullName>
    </submittedName>
</protein>
<dbReference type="InterPro" id="IPR050126">
    <property type="entry name" value="Ap4A_hydrolase"/>
</dbReference>
<evidence type="ECO:0000313" key="2">
    <source>
        <dbReference type="EMBL" id="GGJ63743.1"/>
    </source>
</evidence>
<dbReference type="PANTHER" id="PTHR42850">
    <property type="entry name" value="METALLOPHOSPHOESTERASE"/>
    <property type="match status" value="1"/>
</dbReference>
<dbReference type="Proteomes" id="UP000635726">
    <property type="component" value="Unassembled WGS sequence"/>
</dbReference>
<dbReference type="Gene3D" id="3.60.21.10">
    <property type="match status" value="1"/>
</dbReference>
<name>A0A917P676_9DEIO</name>
<dbReference type="Pfam" id="PF00149">
    <property type="entry name" value="Metallophos"/>
    <property type="match status" value="1"/>
</dbReference>
<dbReference type="SUPFAM" id="SSF56300">
    <property type="entry name" value="Metallo-dependent phosphatases"/>
    <property type="match status" value="1"/>
</dbReference>
<comment type="caution">
    <text evidence="2">The sequence shown here is derived from an EMBL/GenBank/DDBJ whole genome shotgun (WGS) entry which is preliminary data.</text>
</comment>
<dbReference type="AlphaFoldDB" id="A0A917P676"/>
<reference evidence="2" key="1">
    <citation type="journal article" date="2014" name="Int. J. Syst. Evol. Microbiol.">
        <title>Complete genome sequence of Corynebacterium casei LMG S-19264T (=DSM 44701T), isolated from a smear-ripened cheese.</title>
        <authorList>
            <consortium name="US DOE Joint Genome Institute (JGI-PGF)"/>
            <person name="Walter F."/>
            <person name="Albersmeier A."/>
            <person name="Kalinowski J."/>
            <person name="Ruckert C."/>
        </authorList>
    </citation>
    <scope>NUCLEOTIDE SEQUENCE</scope>
    <source>
        <strain evidence="2">JCM 14371</strain>
    </source>
</reference>
<dbReference type="PIRSF" id="PIRSF000883">
    <property type="entry name" value="Pesterase_MJ0912"/>
    <property type="match status" value="1"/>
</dbReference>
<feature type="domain" description="Calcineurin-like phosphoesterase" evidence="1">
    <location>
        <begin position="1"/>
        <end position="167"/>
    </location>
</feature>